<dbReference type="Pfam" id="PF00589">
    <property type="entry name" value="Phage_integrase"/>
    <property type="match status" value="1"/>
</dbReference>
<reference evidence="8 9" key="1">
    <citation type="submission" date="2020-08" db="EMBL/GenBank/DDBJ databases">
        <title>The Agave Microbiome: Exploring the role of microbial communities in plant adaptations to desert environments.</title>
        <authorList>
            <person name="Partida-Martinez L.P."/>
        </authorList>
    </citation>
    <scope>NUCLEOTIDE SEQUENCE [LARGE SCALE GENOMIC DNA]</scope>
    <source>
        <strain evidence="8 9">RAS26</strain>
    </source>
</reference>
<dbReference type="PROSITE" id="PS51898">
    <property type="entry name" value="TYR_RECOMBINASE"/>
    <property type="match status" value="1"/>
</dbReference>
<proteinExistence type="inferred from homology"/>
<dbReference type="InterPro" id="IPR044068">
    <property type="entry name" value="CB"/>
</dbReference>
<evidence type="ECO:0000256" key="5">
    <source>
        <dbReference type="PROSITE-ProRule" id="PRU01248"/>
    </source>
</evidence>
<evidence type="ECO:0000256" key="1">
    <source>
        <dbReference type="ARBA" id="ARBA00008857"/>
    </source>
</evidence>
<keyword evidence="2" id="KW-0229">DNA integration</keyword>
<dbReference type="InterPro" id="IPR013762">
    <property type="entry name" value="Integrase-like_cat_sf"/>
</dbReference>
<evidence type="ECO:0000313" key="9">
    <source>
        <dbReference type="Proteomes" id="UP000518206"/>
    </source>
</evidence>
<dbReference type="Gene3D" id="1.10.443.10">
    <property type="entry name" value="Intergrase catalytic core"/>
    <property type="match status" value="1"/>
</dbReference>
<dbReference type="GO" id="GO:0015074">
    <property type="term" value="P:DNA integration"/>
    <property type="evidence" value="ECO:0007669"/>
    <property type="project" value="UniProtKB-KW"/>
</dbReference>
<dbReference type="AlphaFoldDB" id="A0A7W4UCH2"/>
<protein>
    <submittedName>
        <fullName evidence="8">Integrase</fullName>
    </submittedName>
</protein>
<dbReference type="PANTHER" id="PTHR30349:SF41">
    <property type="entry name" value="INTEGRASE_RECOMBINASE PROTEIN MJ0367-RELATED"/>
    <property type="match status" value="1"/>
</dbReference>
<evidence type="ECO:0000256" key="3">
    <source>
        <dbReference type="ARBA" id="ARBA00023125"/>
    </source>
</evidence>
<gene>
    <name evidence="8" type="ORF">FHR80_000138</name>
</gene>
<feature type="domain" description="Tyr recombinase" evidence="6">
    <location>
        <begin position="177"/>
        <end position="384"/>
    </location>
</feature>
<dbReference type="Proteomes" id="UP000518206">
    <property type="component" value="Unassembled WGS sequence"/>
</dbReference>
<reference evidence="8 9" key="2">
    <citation type="submission" date="2020-08" db="EMBL/GenBank/DDBJ databases">
        <authorList>
            <person name="Partida-Martinez L."/>
            <person name="Huntemann M."/>
            <person name="Clum A."/>
            <person name="Wang J."/>
            <person name="Palaniappan K."/>
            <person name="Ritter S."/>
            <person name="Chen I.-M."/>
            <person name="Stamatis D."/>
            <person name="Reddy T."/>
            <person name="O'Malley R."/>
            <person name="Daum C."/>
            <person name="Shapiro N."/>
            <person name="Ivanova N."/>
            <person name="Kyrpides N."/>
            <person name="Woyke T."/>
        </authorList>
    </citation>
    <scope>NUCLEOTIDE SEQUENCE [LARGE SCALE GENOMIC DNA]</scope>
    <source>
        <strain evidence="8 9">RAS26</strain>
    </source>
</reference>
<dbReference type="Pfam" id="PF14659">
    <property type="entry name" value="Phage_int_SAM_3"/>
    <property type="match status" value="1"/>
</dbReference>
<keyword evidence="3 5" id="KW-0238">DNA-binding</keyword>
<sequence>MSRGRPRTAIGTFGEIALTDLGNRYRASTRYRDLDGRLRRVTATARSARAAEAELKARLVERPRHGGGGVLGAGSAFGDLCELWLADLELRDISEGSKHNYRDDLRLHVRPAFDAYTLGEITTGRVEWFLKQQAAISYSRAKHLRTLLNQVFTFALRHDAMTRNPVEGTSPLARPKHEVHALSLEQVHALRAAAAAWRTGTGVRGPRPDGKVRDICEVLLGTSLRPGEVLALRPCDVTEASAGMVIHVRGTVVRRAGVADFRQDHPKTHASNRRLAVPEFAAEVIRRRMALMGPEEREVTIFHNRDGGVLTLHNLRRTFREFVKDAGLDGLGITPRWYRRTGATVIARGLGLDSAAAFLGHTSTAVTEEHYVAVDQMIDRSPARVLELTLRPIDADGRLLSASGGAKEDELLDEIDDDAETGDVAR</sequence>
<comment type="similarity">
    <text evidence="1">Belongs to the 'phage' integrase family.</text>
</comment>
<dbReference type="InterPro" id="IPR004107">
    <property type="entry name" value="Integrase_SAM-like_N"/>
</dbReference>
<evidence type="ECO:0000259" key="6">
    <source>
        <dbReference type="PROSITE" id="PS51898"/>
    </source>
</evidence>
<dbReference type="InterPro" id="IPR010998">
    <property type="entry name" value="Integrase_recombinase_N"/>
</dbReference>
<evidence type="ECO:0000313" key="8">
    <source>
        <dbReference type="EMBL" id="MBB2921244.1"/>
    </source>
</evidence>
<dbReference type="EMBL" id="JACHVX010000001">
    <property type="protein sequence ID" value="MBB2921244.1"/>
    <property type="molecule type" value="Genomic_DNA"/>
</dbReference>
<keyword evidence="4" id="KW-0233">DNA recombination</keyword>
<dbReference type="InterPro" id="IPR002104">
    <property type="entry name" value="Integrase_catalytic"/>
</dbReference>
<evidence type="ECO:0000256" key="2">
    <source>
        <dbReference type="ARBA" id="ARBA00022908"/>
    </source>
</evidence>
<dbReference type="RefSeq" id="WP_183294292.1">
    <property type="nucleotide sequence ID" value="NZ_JACHVX010000001.1"/>
</dbReference>
<dbReference type="SUPFAM" id="SSF56349">
    <property type="entry name" value="DNA breaking-rejoining enzymes"/>
    <property type="match status" value="1"/>
</dbReference>
<organism evidence="8 9">
    <name type="scientific">Cellulomonas cellasea</name>
    <dbReference type="NCBI Taxonomy" id="43670"/>
    <lineage>
        <taxon>Bacteria</taxon>
        <taxon>Bacillati</taxon>
        <taxon>Actinomycetota</taxon>
        <taxon>Actinomycetes</taxon>
        <taxon>Micrococcales</taxon>
        <taxon>Cellulomonadaceae</taxon>
        <taxon>Cellulomonas</taxon>
    </lineage>
</organism>
<evidence type="ECO:0000256" key="4">
    <source>
        <dbReference type="ARBA" id="ARBA00023172"/>
    </source>
</evidence>
<feature type="domain" description="Core-binding (CB)" evidence="7">
    <location>
        <begin position="75"/>
        <end position="156"/>
    </location>
</feature>
<dbReference type="InterPro" id="IPR050090">
    <property type="entry name" value="Tyrosine_recombinase_XerCD"/>
</dbReference>
<dbReference type="GO" id="GO:0003677">
    <property type="term" value="F:DNA binding"/>
    <property type="evidence" value="ECO:0007669"/>
    <property type="project" value="UniProtKB-UniRule"/>
</dbReference>
<dbReference type="InterPro" id="IPR011010">
    <property type="entry name" value="DNA_brk_join_enz"/>
</dbReference>
<accession>A0A7W4UCH2</accession>
<comment type="caution">
    <text evidence="8">The sequence shown here is derived from an EMBL/GenBank/DDBJ whole genome shotgun (WGS) entry which is preliminary data.</text>
</comment>
<dbReference type="PROSITE" id="PS51900">
    <property type="entry name" value="CB"/>
    <property type="match status" value="1"/>
</dbReference>
<dbReference type="GO" id="GO:0006310">
    <property type="term" value="P:DNA recombination"/>
    <property type="evidence" value="ECO:0007669"/>
    <property type="project" value="UniProtKB-KW"/>
</dbReference>
<name>A0A7W4UCH2_9CELL</name>
<evidence type="ECO:0000259" key="7">
    <source>
        <dbReference type="PROSITE" id="PS51900"/>
    </source>
</evidence>
<dbReference type="PANTHER" id="PTHR30349">
    <property type="entry name" value="PHAGE INTEGRASE-RELATED"/>
    <property type="match status" value="1"/>
</dbReference>
<dbReference type="Gene3D" id="1.10.150.130">
    <property type="match status" value="1"/>
</dbReference>